<dbReference type="InterPro" id="IPR004151">
    <property type="entry name" value="7TM_GPCR_serpentine_rcpt_Sre"/>
</dbReference>
<reference evidence="4" key="1">
    <citation type="submission" date="2022-11" db="UniProtKB">
        <authorList>
            <consortium name="WormBaseParasite"/>
        </authorList>
    </citation>
    <scope>IDENTIFICATION</scope>
</reference>
<comment type="similarity">
    <text evidence="1">Belongs to the nematode receptor-like protein sre family.</text>
</comment>
<evidence type="ECO:0000313" key="4">
    <source>
        <dbReference type="WBParaSite" id="PDA_v2.g26424.t1"/>
    </source>
</evidence>
<feature type="transmembrane region" description="Helical" evidence="2">
    <location>
        <begin position="21"/>
        <end position="48"/>
    </location>
</feature>
<feature type="transmembrane region" description="Helical" evidence="2">
    <location>
        <begin position="60"/>
        <end position="78"/>
    </location>
</feature>
<proteinExistence type="inferred from homology"/>
<evidence type="ECO:0000313" key="3">
    <source>
        <dbReference type="Proteomes" id="UP000887578"/>
    </source>
</evidence>
<organism evidence="3 4">
    <name type="scientific">Panagrolaimus davidi</name>
    <dbReference type="NCBI Taxonomy" id="227884"/>
    <lineage>
        <taxon>Eukaryota</taxon>
        <taxon>Metazoa</taxon>
        <taxon>Ecdysozoa</taxon>
        <taxon>Nematoda</taxon>
        <taxon>Chromadorea</taxon>
        <taxon>Rhabditida</taxon>
        <taxon>Tylenchina</taxon>
        <taxon>Panagrolaimomorpha</taxon>
        <taxon>Panagrolaimoidea</taxon>
        <taxon>Panagrolaimidae</taxon>
        <taxon>Panagrolaimus</taxon>
    </lineage>
</organism>
<accession>A0A914QGM0</accession>
<protein>
    <submittedName>
        <fullName evidence="4">Uncharacterized protein</fullName>
    </submittedName>
</protein>
<keyword evidence="2" id="KW-0812">Transmembrane</keyword>
<name>A0A914QGM0_9BILA</name>
<sequence length="118" mass="13353">MYKVTAYKVTLKKRHQIVENVKVLAFAFPSILIYTLLAPMGAIITIIAMSLKFSSLPPSIGHIFSNLPHIIICIRLILINRKSEKHGPVKVVKNALGKSLPVVLTNDKYFKDLKQQWK</sequence>
<dbReference type="Pfam" id="PF03125">
    <property type="entry name" value="Sre"/>
    <property type="match status" value="1"/>
</dbReference>
<keyword evidence="2" id="KW-1133">Transmembrane helix</keyword>
<evidence type="ECO:0000256" key="2">
    <source>
        <dbReference type="SAM" id="Phobius"/>
    </source>
</evidence>
<keyword evidence="2" id="KW-0472">Membrane</keyword>
<dbReference type="GO" id="GO:0007606">
    <property type="term" value="P:sensory perception of chemical stimulus"/>
    <property type="evidence" value="ECO:0007669"/>
    <property type="project" value="InterPro"/>
</dbReference>
<dbReference type="GO" id="GO:0016020">
    <property type="term" value="C:membrane"/>
    <property type="evidence" value="ECO:0007669"/>
    <property type="project" value="InterPro"/>
</dbReference>
<evidence type="ECO:0000256" key="1">
    <source>
        <dbReference type="ARBA" id="ARBA00006803"/>
    </source>
</evidence>
<keyword evidence="3" id="KW-1185">Reference proteome</keyword>
<dbReference type="WBParaSite" id="PDA_v2.g26424.t1">
    <property type="protein sequence ID" value="PDA_v2.g26424.t1"/>
    <property type="gene ID" value="PDA_v2.g26424"/>
</dbReference>
<dbReference type="Proteomes" id="UP000887578">
    <property type="component" value="Unplaced"/>
</dbReference>
<dbReference type="AlphaFoldDB" id="A0A914QGM0"/>